<dbReference type="AlphaFoldDB" id="A0A820DKY8"/>
<proteinExistence type="predicted"/>
<accession>A0A820DKY8</accession>
<dbReference type="EMBL" id="CAJOBE010020037">
    <property type="protein sequence ID" value="CAF4233412.1"/>
    <property type="molecule type" value="Genomic_DNA"/>
</dbReference>
<evidence type="ECO:0000313" key="2">
    <source>
        <dbReference type="Proteomes" id="UP000663874"/>
    </source>
</evidence>
<sequence length="31" mass="3578">DEQIYKTPYSKDCMTRNKSFITSTTLVPRGP</sequence>
<dbReference type="Proteomes" id="UP000663874">
    <property type="component" value="Unassembled WGS sequence"/>
</dbReference>
<organism evidence="1 2">
    <name type="scientific">Rotaria sordida</name>
    <dbReference type="NCBI Taxonomy" id="392033"/>
    <lineage>
        <taxon>Eukaryota</taxon>
        <taxon>Metazoa</taxon>
        <taxon>Spiralia</taxon>
        <taxon>Gnathifera</taxon>
        <taxon>Rotifera</taxon>
        <taxon>Eurotatoria</taxon>
        <taxon>Bdelloidea</taxon>
        <taxon>Philodinida</taxon>
        <taxon>Philodinidae</taxon>
        <taxon>Rotaria</taxon>
    </lineage>
</organism>
<evidence type="ECO:0000313" key="1">
    <source>
        <dbReference type="EMBL" id="CAF4233412.1"/>
    </source>
</evidence>
<comment type="caution">
    <text evidence="1">The sequence shown here is derived from an EMBL/GenBank/DDBJ whole genome shotgun (WGS) entry which is preliminary data.</text>
</comment>
<reference evidence="1" key="1">
    <citation type="submission" date="2021-02" db="EMBL/GenBank/DDBJ databases">
        <authorList>
            <person name="Nowell W R."/>
        </authorList>
    </citation>
    <scope>NUCLEOTIDE SEQUENCE</scope>
</reference>
<gene>
    <name evidence="1" type="ORF">FNK824_LOCUS37819</name>
</gene>
<protein>
    <submittedName>
        <fullName evidence="1">Uncharacterized protein</fullName>
    </submittedName>
</protein>
<name>A0A820DKY8_9BILA</name>
<feature type="non-terminal residue" evidence="1">
    <location>
        <position position="1"/>
    </location>
</feature>